<accession>A0ABS6T9K5</accession>
<dbReference type="PANTHER" id="PTHR36834">
    <property type="entry name" value="MEMBRANE PROTEIN-RELATED"/>
    <property type="match status" value="1"/>
</dbReference>
<evidence type="ECO:0000313" key="4">
    <source>
        <dbReference type="Proteomes" id="UP000774130"/>
    </source>
</evidence>
<sequence length="170" mass="19061">MNTKRNGKILLTVYLIVLVWILLFKLALSLPGIIQSFNTQRSLNLIPFQGSTIINGKIGFLEIFYNFLIFLPFGGLLSVSSKRTSFLEKTMLMIAFSLTIEILQFILGIGASDVTDLLMNALGGIMGLLIYRLLLRSFPEIKLDKFLVMLGSVIFVLCLAFVAFIIIYNL</sequence>
<dbReference type="Proteomes" id="UP000774130">
    <property type="component" value="Unassembled WGS sequence"/>
</dbReference>
<dbReference type="PANTHER" id="PTHR36834:SF2">
    <property type="entry name" value="MEMBRANE PROTEIN"/>
    <property type="match status" value="1"/>
</dbReference>
<name>A0ABS6T9K5_9ENTE</name>
<dbReference type="InterPro" id="IPR006976">
    <property type="entry name" value="VanZ-like"/>
</dbReference>
<dbReference type="InterPro" id="IPR053150">
    <property type="entry name" value="Teicoplanin_resist-assoc"/>
</dbReference>
<keyword evidence="4" id="KW-1185">Reference proteome</keyword>
<evidence type="ECO:0000259" key="2">
    <source>
        <dbReference type="Pfam" id="PF04892"/>
    </source>
</evidence>
<protein>
    <submittedName>
        <fullName evidence="3">VanZ family protein</fullName>
    </submittedName>
</protein>
<dbReference type="Pfam" id="PF04892">
    <property type="entry name" value="VanZ"/>
    <property type="match status" value="1"/>
</dbReference>
<evidence type="ECO:0000313" key="3">
    <source>
        <dbReference type="EMBL" id="MBV7389587.1"/>
    </source>
</evidence>
<dbReference type="EMBL" id="JAHUZB010000001">
    <property type="protein sequence ID" value="MBV7389587.1"/>
    <property type="molecule type" value="Genomic_DNA"/>
</dbReference>
<keyword evidence="1" id="KW-0812">Transmembrane</keyword>
<proteinExistence type="predicted"/>
<feature type="transmembrane region" description="Helical" evidence="1">
    <location>
        <begin position="91"/>
        <end position="111"/>
    </location>
</feature>
<reference evidence="3 4" key="1">
    <citation type="submission" date="2021-06" db="EMBL/GenBank/DDBJ databases">
        <title>Enterococcus alishanensis sp. nov., a novel lactic acid bacterium isolated from fresh coffee beans.</title>
        <authorList>
            <person name="Chen Y.-S."/>
        </authorList>
    </citation>
    <scope>NUCLEOTIDE SEQUENCE [LARGE SCALE GENOMIC DNA]</scope>
    <source>
        <strain evidence="3 4">ALS3</strain>
    </source>
</reference>
<feature type="transmembrane region" description="Helical" evidence="1">
    <location>
        <begin position="117"/>
        <end position="134"/>
    </location>
</feature>
<dbReference type="RefSeq" id="WP_218324643.1">
    <property type="nucleotide sequence ID" value="NZ_JAHUZB010000001.1"/>
</dbReference>
<gene>
    <name evidence="3" type="ORF">KUA55_02775</name>
</gene>
<organism evidence="3 4">
    <name type="scientific">Enterococcus alishanensis</name>
    <dbReference type="NCBI Taxonomy" id="1303817"/>
    <lineage>
        <taxon>Bacteria</taxon>
        <taxon>Bacillati</taxon>
        <taxon>Bacillota</taxon>
        <taxon>Bacilli</taxon>
        <taxon>Lactobacillales</taxon>
        <taxon>Enterococcaceae</taxon>
        <taxon>Enterococcus</taxon>
    </lineage>
</organism>
<feature type="transmembrane region" description="Helical" evidence="1">
    <location>
        <begin position="54"/>
        <end position="79"/>
    </location>
</feature>
<keyword evidence="1" id="KW-1133">Transmembrane helix</keyword>
<comment type="caution">
    <text evidence="3">The sequence shown here is derived from an EMBL/GenBank/DDBJ whole genome shotgun (WGS) entry which is preliminary data.</text>
</comment>
<evidence type="ECO:0000256" key="1">
    <source>
        <dbReference type="SAM" id="Phobius"/>
    </source>
</evidence>
<keyword evidence="1" id="KW-0472">Membrane</keyword>
<feature type="domain" description="VanZ-like" evidence="2">
    <location>
        <begin position="12"/>
        <end position="134"/>
    </location>
</feature>
<feature type="transmembrane region" description="Helical" evidence="1">
    <location>
        <begin position="146"/>
        <end position="168"/>
    </location>
</feature>
<feature type="transmembrane region" description="Helical" evidence="1">
    <location>
        <begin position="12"/>
        <end position="34"/>
    </location>
</feature>